<evidence type="ECO:0000256" key="2">
    <source>
        <dbReference type="SAM" id="Phobius"/>
    </source>
</evidence>
<evidence type="ECO:0000313" key="4">
    <source>
        <dbReference type="Proteomes" id="UP000244722"/>
    </source>
</evidence>
<sequence length="120" mass="13112">MQSRIHHPDPNITDLSAQPVLPLAHSNDPEVVLNLKDPIPKSTDLDLSSTAPPGLPQPPSMSSLKPLCPPGETHTLPISTQPTLPFALSRYFLIAFFILCLLAFLVYAPPALFPHIISFR</sequence>
<evidence type="ECO:0000256" key="1">
    <source>
        <dbReference type="SAM" id="MobiDB-lite"/>
    </source>
</evidence>
<keyword evidence="4" id="KW-1185">Reference proteome</keyword>
<feature type="region of interest" description="Disordered" evidence="1">
    <location>
        <begin position="35"/>
        <end position="67"/>
    </location>
</feature>
<feature type="transmembrane region" description="Helical" evidence="2">
    <location>
        <begin position="91"/>
        <end position="113"/>
    </location>
</feature>
<accession>A0A2T6ZNN5</accession>
<dbReference type="Proteomes" id="UP000244722">
    <property type="component" value="Unassembled WGS sequence"/>
</dbReference>
<keyword evidence="2" id="KW-1133">Transmembrane helix</keyword>
<keyword evidence="2" id="KW-0812">Transmembrane</keyword>
<gene>
    <name evidence="3" type="ORF">B9Z19DRAFT_200843</name>
</gene>
<reference evidence="3 4" key="1">
    <citation type="submission" date="2017-04" db="EMBL/GenBank/DDBJ databases">
        <title>Draft genome sequence of Tuber borchii Vittad., a whitish edible truffle.</title>
        <authorList>
            <consortium name="DOE Joint Genome Institute"/>
            <person name="Murat C."/>
            <person name="Kuo A."/>
            <person name="Barry K.W."/>
            <person name="Clum A."/>
            <person name="Dockter R.B."/>
            <person name="Fauchery L."/>
            <person name="Iotti M."/>
            <person name="Kohler A."/>
            <person name="Labutti K."/>
            <person name="Lindquist E.A."/>
            <person name="Lipzen A."/>
            <person name="Ohm R.A."/>
            <person name="Wang M."/>
            <person name="Grigoriev I.V."/>
            <person name="Zambonelli A."/>
            <person name="Martin F.M."/>
        </authorList>
    </citation>
    <scope>NUCLEOTIDE SEQUENCE [LARGE SCALE GENOMIC DNA]</scope>
    <source>
        <strain evidence="3 4">Tbo3840</strain>
    </source>
</reference>
<evidence type="ECO:0000313" key="3">
    <source>
        <dbReference type="EMBL" id="PUU77034.1"/>
    </source>
</evidence>
<dbReference type="AlphaFoldDB" id="A0A2T6ZNN5"/>
<comment type="caution">
    <text evidence="3">The sequence shown here is derived from an EMBL/GenBank/DDBJ whole genome shotgun (WGS) entry which is preliminary data.</text>
</comment>
<name>A0A2T6ZNN5_TUBBO</name>
<organism evidence="3 4">
    <name type="scientific">Tuber borchii</name>
    <name type="common">White truffle</name>
    <dbReference type="NCBI Taxonomy" id="42251"/>
    <lineage>
        <taxon>Eukaryota</taxon>
        <taxon>Fungi</taxon>
        <taxon>Dikarya</taxon>
        <taxon>Ascomycota</taxon>
        <taxon>Pezizomycotina</taxon>
        <taxon>Pezizomycetes</taxon>
        <taxon>Pezizales</taxon>
        <taxon>Tuberaceae</taxon>
        <taxon>Tuber</taxon>
    </lineage>
</organism>
<keyword evidence="2" id="KW-0472">Membrane</keyword>
<proteinExistence type="predicted"/>
<protein>
    <submittedName>
        <fullName evidence="3">Uncharacterized protein</fullName>
    </submittedName>
</protein>
<dbReference type="EMBL" id="NESQ01000166">
    <property type="protein sequence ID" value="PUU77034.1"/>
    <property type="molecule type" value="Genomic_DNA"/>
</dbReference>